<dbReference type="InterPro" id="IPR051125">
    <property type="entry name" value="ABC-4/HrtB_transporter"/>
</dbReference>
<dbReference type="InterPro" id="IPR003838">
    <property type="entry name" value="ABC3_permease_C"/>
</dbReference>
<dbReference type="PANTHER" id="PTHR43738">
    <property type="entry name" value="ABC TRANSPORTER, MEMBRANE PROTEIN"/>
    <property type="match status" value="1"/>
</dbReference>
<keyword evidence="2" id="KW-0813">Transport</keyword>
<feature type="transmembrane region" description="Helical" evidence="7">
    <location>
        <begin position="347"/>
        <end position="367"/>
    </location>
</feature>
<name>A0A418Q531_9CORY</name>
<dbReference type="Proteomes" id="UP000285278">
    <property type="component" value="Unassembled WGS sequence"/>
</dbReference>
<evidence type="ECO:0000259" key="8">
    <source>
        <dbReference type="Pfam" id="PF02687"/>
    </source>
</evidence>
<protein>
    <submittedName>
        <fullName evidence="9">ABC transporter permease</fullName>
    </submittedName>
</protein>
<feature type="transmembrane region" description="Helical" evidence="7">
    <location>
        <begin position="265"/>
        <end position="282"/>
    </location>
</feature>
<feature type="domain" description="ABC3 transporter permease C-terminal" evidence="8">
    <location>
        <begin position="265"/>
        <end position="374"/>
    </location>
</feature>
<keyword evidence="10" id="KW-1185">Reference proteome</keyword>
<keyword evidence="6 7" id="KW-0472">Membrane</keyword>
<evidence type="ECO:0000256" key="6">
    <source>
        <dbReference type="ARBA" id="ARBA00023136"/>
    </source>
</evidence>
<comment type="caution">
    <text evidence="9">The sequence shown here is derived from an EMBL/GenBank/DDBJ whole genome shotgun (WGS) entry which is preliminary data.</text>
</comment>
<reference evidence="9 10" key="1">
    <citation type="submission" date="2018-09" db="EMBL/GenBank/DDBJ databases">
        <title>Optimization and identification of Corynebacterium falsenii FN1-14 from fish paste.</title>
        <authorList>
            <person name="Daroonpunt R."/>
            <person name="Tanasupawat S."/>
        </authorList>
    </citation>
    <scope>NUCLEOTIDE SEQUENCE [LARGE SCALE GENOMIC DNA]</scope>
    <source>
        <strain evidence="9 10">FN1-14</strain>
    </source>
</reference>
<dbReference type="AlphaFoldDB" id="A0A418Q531"/>
<evidence type="ECO:0000256" key="4">
    <source>
        <dbReference type="ARBA" id="ARBA00022692"/>
    </source>
</evidence>
<comment type="subcellular location">
    <subcellularLocation>
        <location evidence="1">Cell membrane</location>
        <topology evidence="1">Multi-pass membrane protein</topology>
    </subcellularLocation>
</comment>
<sequence length="382" mass="40106">MYLAWREILFARTRFLLMGAVLALMSMLVVIISGLTAGLVNDGVSGLKATDSDVIAFANGTQTDSAFTRSVVDVSEAAKFSHLDSVEEATPLGLTIANAHNQNGKAVDLTLLGVVPGSFVAPEGLPAMSTQPHPNAPTHTKHDIIVSSTLQDEGIAVGDTITIDRLDTALHVIGFTDGQRTFGHVDMAYLPLDVWQEIHAGARKGEAVNPAAYTEASVIAAQTSGTADTSALSEQSGLTVRTLEESFQSSPGYTAEMMTLSMIKWFLYIIAALVTGAFFLVWTIQRAGSIATLRAMGSTKKYLLLDSLGQAVIILAASIIVGALIAVGLGSLLETTAMPYATELQSVLGGSVILFVSGLIGALVAVFRVTRANPLAALGENR</sequence>
<evidence type="ECO:0000256" key="3">
    <source>
        <dbReference type="ARBA" id="ARBA00022475"/>
    </source>
</evidence>
<keyword evidence="3" id="KW-1003">Cell membrane</keyword>
<evidence type="ECO:0000256" key="5">
    <source>
        <dbReference type="ARBA" id="ARBA00022989"/>
    </source>
</evidence>
<keyword evidence="5 7" id="KW-1133">Transmembrane helix</keyword>
<organism evidence="9 10">
    <name type="scientific">Corynebacterium falsenii</name>
    <dbReference type="NCBI Taxonomy" id="108486"/>
    <lineage>
        <taxon>Bacteria</taxon>
        <taxon>Bacillati</taxon>
        <taxon>Actinomycetota</taxon>
        <taxon>Actinomycetes</taxon>
        <taxon>Mycobacteriales</taxon>
        <taxon>Corynebacteriaceae</taxon>
        <taxon>Corynebacterium</taxon>
    </lineage>
</organism>
<evidence type="ECO:0000256" key="1">
    <source>
        <dbReference type="ARBA" id="ARBA00004651"/>
    </source>
</evidence>
<keyword evidence="4 7" id="KW-0812">Transmembrane</keyword>
<evidence type="ECO:0000313" key="9">
    <source>
        <dbReference type="EMBL" id="RIX33585.1"/>
    </source>
</evidence>
<dbReference type="PANTHER" id="PTHR43738:SF1">
    <property type="entry name" value="HEMIN TRANSPORT SYSTEM PERMEASE PROTEIN HRTB-RELATED"/>
    <property type="match status" value="1"/>
</dbReference>
<dbReference type="GO" id="GO:0005886">
    <property type="term" value="C:plasma membrane"/>
    <property type="evidence" value="ECO:0007669"/>
    <property type="project" value="UniProtKB-SubCell"/>
</dbReference>
<dbReference type="RefSeq" id="WP_119665248.1">
    <property type="nucleotide sequence ID" value="NZ_QXJK01000014.1"/>
</dbReference>
<dbReference type="OrthoDB" id="5242186at2"/>
<feature type="transmembrane region" description="Helical" evidence="7">
    <location>
        <begin position="303"/>
        <end position="327"/>
    </location>
</feature>
<dbReference type="Pfam" id="PF02687">
    <property type="entry name" value="FtsX"/>
    <property type="match status" value="1"/>
</dbReference>
<evidence type="ECO:0000313" key="10">
    <source>
        <dbReference type="Proteomes" id="UP000285278"/>
    </source>
</evidence>
<proteinExistence type="predicted"/>
<evidence type="ECO:0000256" key="7">
    <source>
        <dbReference type="SAM" id="Phobius"/>
    </source>
</evidence>
<gene>
    <name evidence="9" type="ORF">D3M95_10165</name>
</gene>
<accession>A0A418Q531</accession>
<dbReference type="EMBL" id="QXJK01000014">
    <property type="protein sequence ID" value="RIX33585.1"/>
    <property type="molecule type" value="Genomic_DNA"/>
</dbReference>
<feature type="transmembrane region" description="Helical" evidence="7">
    <location>
        <begin position="15"/>
        <end position="40"/>
    </location>
</feature>
<dbReference type="STRING" id="1451189.CFAL_01865"/>
<evidence type="ECO:0000256" key="2">
    <source>
        <dbReference type="ARBA" id="ARBA00022448"/>
    </source>
</evidence>